<proteinExistence type="predicted"/>
<dbReference type="RefSeq" id="WP_305108425.1">
    <property type="nucleotide sequence ID" value="NZ_JAUTWS010000101.1"/>
</dbReference>
<dbReference type="PANTHER" id="PTHR13696:SF99">
    <property type="entry name" value="COBYRINIC ACID AC-DIAMIDE SYNTHASE"/>
    <property type="match status" value="1"/>
</dbReference>
<accession>A0ABT9EBJ7</accession>
<comment type="caution">
    <text evidence="1">The sequence shown here is derived from an EMBL/GenBank/DDBJ whole genome shotgun (WGS) entry which is preliminary data.</text>
</comment>
<dbReference type="PANTHER" id="PTHR13696">
    <property type="entry name" value="P-LOOP CONTAINING NUCLEOSIDE TRIPHOSPHATE HYDROLASE"/>
    <property type="match status" value="1"/>
</dbReference>
<dbReference type="InterPro" id="IPR027417">
    <property type="entry name" value="P-loop_NTPase"/>
</dbReference>
<organism evidence="1 2">
    <name type="scientific">Paracraurococcus lichenis</name>
    <dbReference type="NCBI Taxonomy" id="3064888"/>
    <lineage>
        <taxon>Bacteria</taxon>
        <taxon>Pseudomonadati</taxon>
        <taxon>Pseudomonadota</taxon>
        <taxon>Alphaproteobacteria</taxon>
        <taxon>Acetobacterales</taxon>
        <taxon>Roseomonadaceae</taxon>
        <taxon>Paracraurococcus</taxon>
    </lineage>
</organism>
<name>A0ABT9EBJ7_9PROT</name>
<dbReference type="SUPFAM" id="SSF52540">
    <property type="entry name" value="P-loop containing nucleoside triphosphate hydrolases"/>
    <property type="match status" value="1"/>
</dbReference>
<protein>
    <submittedName>
        <fullName evidence="1">Cellulose synthase operon protein YhjQ/BcsQ</fullName>
    </submittedName>
</protein>
<evidence type="ECO:0000313" key="1">
    <source>
        <dbReference type="EMBL" id="MDO9713568.1"/>
    </source>
</evidence>
<gene>
    <name evidence="1" type="ORF">Q7A36_34935</name>
</gene>
<reference evidence="1 2" key="1">
    <citation type="submission" date="2023-08" db="EMBL/GenBank/DDBJ databases">
        <title>The draft genome sequence of Paracraurococcus sp. LOR1-02.</title>
        <authorList>
            <person name="Kingkaew E."/>
            <person name="Tanasupawat S."/>
        </authorList>
    </citation>
    <scope>NUCLEOTIDE SEQUENCE [LARGE SCALE GENOMIC DNA]</scope>
    <source>
        <strain evidence="1 2">LOR1-02</strain>
    </source>
</reference>
<evidence type="ECO:0000313" key="2">
    <source>
        <dbReference type="Proteomes" id="UP001243009"/>
    </source>
</evidence>
<dbReference type="Gene3D" id="3.40.50.300">
    <property type="entry name" value="P-loop containing nucleotide triphosphate hydrolases"/>
    <property type="match status" value="1"/>
</dbReference>
<dbReference type="InterPro" id="IPR017746">
    <property type="entry name" value="Cellulose_synthase_operon_BcsQ"/>
</dbReference>
<dbReference type="InterPro" id="IPR050678">
    <property type="entry name" value="DNA_Partitioning_ATPase"/>
</dbReference>
<keyword evidence="2" id="KW-1185">Reference proteome</keyword>
<sequence length="274" mass="28646">MSMLIFASPKGGVGKTTLSAHVAAILAERGHQVIALDLDPQNSLRLHFGLPLTDEEGLLASLLRPGTPPWERLLRQTSAGVDVLPHGTMGPMETLQLSQMLLQRPALLASPVRDMLTRPGQILVVDTPPGPSPALRALLPLAKLLAVVLLADAASASLMPQLASGHFMGRGVLGARAAERAVLVLNQVDLGAPLPTAVLETAEQAMGDRLIGAISADPAVAEALADKQMLLSGSRAAEDLHALADAVVARLAPQLPTAASRTRNFAALYDWGLQ</sequence>
<dbReference type="CDD" id="cd02042">
    <property type="entry name" value="ParAB_family"/>
    <property type="match status" value="1"/>
</dbReference>
<dbReference type="EMBL" id="JAUTWS010000101">
    <property type="protein sequence ID" value="MDO9713568.1"/>
    <property type="molecule type" value="Genomic_DNA"/>
</dbReference>
<dbReference type="Pfam" id="PF06564">
    <property type="entry name" value="CBP_BcsQ"/>
    <property type="match status" value="1"/>
</dbReference>
<dbReference type="Proteomes" id="UP001243009">
    <property type="component" value="Unassembled WGS sequence"/>
</dbReference>